<dbReference type="PROSITE" id="PS50209">
    <property type="entry name" value="CARD"/>
    <property type="match status" value="1"/>
</dbReference>
<keyword evidence="4" id="KW-1185">Reference proteome</keyword>
<feature type="non-terminal residue" evidence="3">
    <location>
        <position position="951"/>
    </location>
</feature>
<feature type="non-terminal residue" evidence="3">
    <location>
        <position position="1"/>
    </location>
</feature>
<feature type="region of interest" description="Disordered" evidence="1">
    <location>
        <begin position="239"/>
        <end position="340"/>
    </location>
</feature>
<feature type="compositionally biased region" description="Low complexity" evidence="1">
    <location>
        <begin position="400"/>
        <end position="409"/>
    </location>
</feature>
<feature type="compositionally biased region" description="Polar residues" evidence="1">
    <location>
        <begin position="448"/>
        <end position="464"/>
    </location>
</feature>
<accession>A0ABD0JZN0</accession>
<organism evidence="3 4">
    <name type="scientific">Batillaria attramentaria</name>
    <dbReference type="NCBI Taxonomy" id="370345"/>
    <lineage>
        <taxon>Eukaryota</taxon>
        <taxon>Metazoa</taxon>
        <taxon>Spiralia</taxon>
        <taxon>Lophotrochozoa</taxon>
        <taxon>Mollusca</taxon>
        <taxon>Gastropoda</taxon>
        <taxon>Caenogastropoda</taxon>
        <taxon>Sorbeoconcha</taxon>
        <taxon>Cerithioidea</taxon>
        <taxon>Batillariidae</taxon>
        <taxon>Batillaria</taxon>
    </lineage>
</organism>
<feature type="compositionally biased region" description="Low complexity" evidence="1">
    <location>
        <begin position="239"/>
        <end position="271"/>
    </location>
</feature>
<feature type="compositionally biased region" description="Polar residues" evidence="1">
    <location>
        <begin position="284"/>
        <end position="293"/>
    </location>
</feature>
<dbReference type="InterPro" id="IPR001315">
    <property type="entry name" value="CARD"/>
</dbReference>
<feature type="compositionally biased region" description="Polar residues" evidence="1">
    <location>
        <begin position="942"/>
        <end position="951"/>
    </location>
</feature>
<feature type="compositionally biased region" description="Basic residues" evidence="1">
    <location>
        <begin position="327"/>
        <end position="340"/>
    </location>
</feature>
<evidence type="ECO:0000313" key="3">
    <source>
        <dbReference type="EMBL" id="KAK7480263.1"/>
    </source>
</evidence>
<evidence type="ECO:0000256" key="1">
    <source>
        <dbReference type="SAM" id="MobiDB-lite"/>
    </source>
</evidence>
<proteinExistence type="predicted"/>
<reference evidence="3 4" key="1">
    <citation type="journal article" date="2023" name="Sci. Data">
        <title>Genome assembly of the Korean intertidal mud-creeper Batillaria attramentaria.</title>
        <authorList>
            <person name="Patra A.K."/>
            <person name="Ho P.T."/>
            <person name="Jun S."/>
            <person name="Lee S.J."/>
            <person name="Kim Y."/>
            <person name="Won Y.J."/>
        </authorList>
    </citation>
    <scope>NUCLEOTIDE SEQUENCE [LARGE SCALE GENOMIC DNA]</scope>
    <source>
        <strain evidence="3">Wonlab-2016</strain>
    </source>
</reference>
<dbReference type="AlphaFoldDB" id="A0ABD0JZN0"/>
<evidence type="ECO:0000259" key="2">
    <source>
        <dbReference type="PROSITE" id="PS50209"/>
    </source>
</evidence>
<feature type="region of interest" description="Disordered" evidence="1">
    <location>
        <begin position="354"/>
        <end position="473"/>
    </location>
</feature>
<sequence length="951" mass="107173">VQERCGETDEGDTGAVCLQSGDSRVWLLDALIARNVINDIDNESLDPRNRGNRRERARHLWKILCKISHEVFVRDALPVLCEKAGFIIPAEFWKRQFMYRSKSEVVHKVSGPDEKEENPHCLRCALRRRLRMSEVAGFLYRHGVMNFDTYSNLTKDKYCDDQQWNDTLDAFARISRPDAQRYRPEMKRMLSDHSLHVPDDLVDLITQGFPCRCFPAEPKRGSLTPTELSSFFSTLSSRRSSLSSSRPSVRSLFPGSSSSIDDLSDTLSTVSENTVLKEPVESPSARNMRSVSSQHREGKSPLQDIQTWSGTRMKKAFAEDDAASGQKSKHISIRPSSKKRVSIVDAVSEGLFGRTQPRAHESRRLSFNGMQSKENEQYCKTETSPSRQEEASDIRDDETTSVTEEQVTTCKSGWSAGVAGNVTGDSPHDSKPDEEEGVRDSDRDLGTSGPSENASPKSDSTESQGEGDPDNPLEIDLDQLVLQDGDLDELHQYVETTNPTAETLADMLESVSPDVKEVLGDLVRACSEVEDEYKGILAKMNELVTTSQVPSSSDGQSLLQQSQQRFEAIDGLCKELLVWHKAFTMCNIFLHTVNTHCTEQTHWEVQAAARDVLLRVSDTMNEQEALYQSQLLHNTDFSNCPCAPHNQRSAFTDWAETDSSFNRQEEWTTMGNQNSCVWEGQGTEKDLHDMMKEILPEFIKKVDPREDGFLDTLYASYLLTDTDNESLSGKDVLTRKDQARKLWFILNKIPLEDFMSKVAPELCKKYGHIIPKRFRQDKEQDDTKAKELVKKCLRHAIQSRIRATSMADMLYHKDFLDFEDYGAFCERSDQEVEALTELLRSLLRRYNMKCPDEKSLKNIVSVGLPCTCDLPLASPPVAMFAAPVKKVGSWLRKSRFSLTRSSGTSSRTVMPESTCSPATARRYEGPTSVESCGTSRKDIGSEMNSGNRKEA</sequence>
<gene>
    <name evidence="3" type="ORF">BaRGS_00028539</name>
</gene>
<protein>
    <recommendedName>
        <fullName evidence="2">CARD domain-containing protein</fullName>
    </recommendedName>
</protein>
<comment type="caution">
    <text evidence="3">The sequence shown here is derived from an EMBL/GenBank/DDBJ whole genome shotgun (WGS) entry which is preliminary data.</text>
</comment>
<feature type="region of interest" description="Disordered" evidence="1">
    <location>
        <begin position="901"/>
        <end position="951"/>
    </location>
</feature>
<dbReference type="Proteomes" id="UP001519460">
    <property type="component" value="Unassembled WGS sequence"/>
</dbReference>
<dbReference type="EMBL" id="JACVVK020000285">
    <property type="protein sequence ID" value="KAK7480263.1"/>
    <property type="molecule type" value="Genomic_DNA"/>
</dbReference>
<name>A0ABD0JZN0_9CAEN</name>
<feature type="domain" description="CARD" evidence="2">
    <location>
        <begin position="683"/>
        <end position="742"/>
    </location>
</feature>
<evidence type="ECO:0000313" key="4">
    <source>
        <dbReference type="Proteomes" id="UP001519460"/>
    </source>
</evidence>
<feature type="compositionally biased region" description="Basic and acidic residues" evidence="1">
    <location>
        <begin position="387"/>
        <end position="398"/>
    </location>
</feature>